<proteinExistence type="predicted"/>
<dbReference type="OrthoDB" id="2019572at2759"/>
<feature type="region of interest" description="Disordered" evidence="1">
    <location>
        <begin position="692"/>
        <end position="733"/>
    </location>
</feature>
<feature type="transmembrane region" description="Helical" evidence="2">
    <location>
        <begin position="232"/>
        <end position="254"/>
    </location>
</feature>
<keyword evidence="2" id="KW-0472">Membrane</keyword>
<dbReference type="InterPro" id="IPR002889">
    <property type="entry name" value="WSC_carb-bd"/>
</dbReference>
<evidence type="ECO:0000256" key="1">
    <source>
        <dbReference type="SAM" id="MobiDB-lite"/>
    </source>
</evidence>
<dbReference type="EMBL" id="JAAAIN010001205">
    <property type="protein sequence ID" value="KAG0305630.1"/>
    <property type="molecule type" value="Genomic_DNA"/>
</dbReference>
<evidence type="ECO:0000313" key="4">
    <source>
        <dbReference type="EMBL" id="KAG0305630.1"/>
    </source>
</evidence>
<evidence type="ECO:0000313" key="5">
    <source>
        <dbReference type="Proteomes" id="UP000823405"/>
    </source>
</evidence>
<feature type="region of interest" description="Disordered" evidence="1">
    <location>
        <begin position="123"/>
        <end position="231"/>
    </location>
</feature>
<feature type="region of interest" description="Disordered" evidence="1">
    <location>
        <begin position="482"/>
        <end position="566"/>
    </location>
</feature>
<feature type="compositionally biased region" description="Acidic residues" evidence="1">
    <location>
        <begin position="527"/>
        <end position="538"/>
    </location>
</feature>
<feature type="compositionally biased region" description="Basic and acidic residues" evidence="1">
    <location>
        <begin position="325"/>
        <end position="352"/>
    </location>
</feature>
<dbReference type="AlphaFoldDB" id="A0A9P6UJS5"/>
<feature type="compositionally biased region" description="Polar residues" evidence="1">
    <location>
        <begin position="312"/>
        <end position="324"/>
    </location>
</feature>
<feature type="region of interest" description="Disordered" evidence="1">
    <location>
        <begin position="273"/>
        <end position="358"/>
    </location>
</feature>
<dbReference type="Proteomes" id="UP000823405">
    <property type="component" value="Unassembled WGS sequence"/>
</dbReference>
<organism evidence="4 5">
    <name type="scientific">Linnemannia gamsii</name>
    <dbReference type="NCBI Taxonomy" id="64522"/>
    <lineage>
        <taxon>Eukaryota</taxon>
        <taxon>Fungi</taxon>
        <taxon>Fungi incertae sedis</taxon>
        <taxon>Mucoromycota</taxon>
        <taxon>Mortierellomycotina</taxon>
        <taxon>Mortierellomycetes</taxon>
        <taxon>Mortierellales</taxon>
        <taxon>Mortierellaceae</taxon>
        <taxon>Linnemannia</taxon>
    </lineage>
</organism>
<keyword evidence="2" id="KW-1133">Transmembrane helix</keyword>
<feature type="compositionally biased region" description="Low complexity" evidence="1">
    <location>
        <begin position="543"/>
        <end position="557"/>
    </location>
</feature>
<reference evidence="4" key="1">
    <citation type="journal article" date="2020" name="Fungal Divers.">
        <title>Resolving the Mortierellaceae phylogeny through synthesis of multi-gene phylogenetics and phylogenomics.</title>
        <authorList>
            <person name="Vandepol N."/>
            <person name="Liber J."/>
            <person name="Desiro A."/>
            <person name="Na H."/>
            <person name="Kennedy M."/>
            <person name="Barry K."/>
            <person name="Grigoriev I.V."/>
            <person name="Miller A.N."/>
            <person name="O'Donnell K."/>
            <person name="Stajich J.E."/>
            <person name="Bonito G."/>
        </authorList>
    </citation>
    <scope>NUCLEOTIDE SEQUENCE</scope>
    <source>
        <strain evidence="4">NVP60</strain>
    </source>
</reference>
<keyword evidence="2" id="KW-0812">Transmembrane</keyword>
<comment type="caution">
    <text evidence="4">The sequence shown here is derived from an EMBL/GenBank/DDBJ whole genome shotgun (WGS) entry which is preliminary data.</text>
</comment>
<feature type="compositionally biased region" description="Low complexity" evidence="1">
    <location>
        <begin position="291"/>
        <end position="304"/>
    </location>
</feature>
<feature type="compositionally biased region" description="Acidic residues" evidence="1">
    <location>
        <begin position="159"/>
        <end position="209"/>
    </location>
</feature>
<accession>A0A9P6UJS5</accession>
<protein>
    <recommendedName>
        <fullName evidence="3">WSC domain-containing protein</fullName>
    </recommendedName>
</protein>
<keyword evidence="5" id="KW-1185">Reference proteome</keyword>
<name>A0A9P6UJS5_9FUNG</name>
<dbReference type="PROSITE" id="PS51212">
    <property type="entry name" value="WSC"/>
    <property type="match status" value="1"/>
</dbReference>
<sequence>MSQGACSNYCKTNQFMYAIVQTGTACFCSNQAPPDANHVEDKWCDKPCAGYPFEMCGSAPVDPKVAGGESAGGAGVGRGAYANVMLVGNSLASGAFVTPILSPPLPATPGTSAVALPTVTTPALVGDNPETKKSSTPAAALKGSLHPEVRNDSQSVQESDGEQDPTDDGADDDEDNNSDESGEEDGEGDEGDGDGDGDGEEDSSEDEDQPGNSGKALSGHGKKPSTEASSKIPVASISVAVACLIGICAFLIYLGKKRKRERVRAAWVESVFGANGSTPQGGPSPGPYNNSTMSSTMTGRMTSGISHHSGAGYQQQQKRNNSNLYDDRNSVSDTQTERERERGGVGMVDRRQSTASTVAGVAATPMSANAGGIGMRRESAMSRTIHNAIMIPAPVVRGGSYGTSTITTTTGAPTWGRGYSNMRGPEPQQHNDGYHYQHEEFFDQEEGKVDAAELAPHMTIDYSTPAPGVGLTIPPTRATGVQRPAAVVYSKSSKGARTSVHPHQPGGSPFDQPPTTTSTSDGNGGSENDESSDQESIADNEVAAAIASPSASSTAASGTGGGGSNSSTIGKLSGSLLKDHFKRLSSPYVKAIRDQQQHQATDPTSLLCIEEGFPQKDVNSMHSGGNGYESSMPVPGLASGSERRWSRSLLKGVVGGVGGGSHRRDSSSEEVGAIEELSGDEQDNSVSCGVKNEGHGHFRGHRQVHSGSLASFRGLDDPSNLRLRVMNPDDGVS</sequence>
<gene>
    <name evidence="4" type="ORF">BGZ97_001052</name>
</gene>
<dbReference type="Pfam" id="PF01822">
    <property type="entry name" value="WSC"/>
    <property type="match status" value="1"/>
</dbReference>
<evidence type="ECO:0000256" key="2">
    <source>
        <dbReference type="SAM" id="Phobius"/>
    </source>
</evidence>
<evidence type="ECO:0000259" key="3">
    <source>
        <dbReference type="PROSITE" id="PS51212"/>
    </source>
</evidence>
<feature type="domain" description="WSC" evidence="3">
    <location>
        <begin position="1"/>
        <end position="69"/>
    </location>
</feature>